<organism evidence="1 2">
    <name type="scientific">Nocardia sputorum</name>
    <dbReference type="NCBI Taxonomy" id="2984338"/>
    <lineage>
        <taxon>Bacteria</taxon>
        <taxon>Bacillati</taxon>
        <taxon>Actinomycetota</taxon>
        <taxon>Actinomycetes</taxon>
        <taxon>Mycobacteriales</taxon>
        <taxon>Nocardiaceae</taxon>
        <taxon>Nocardia</taxon>
    </lineage>
</organism>
<dbReference type="SUPFAM" id="SSF48239">
    <property type="entry name" value="Terpenoid cyclases/Protein prenyltransferases"/>
    <property type="match status" value="1"/>
</dbReference>
<dbReference type="InterPro" id="IPR008930">
    <property type="entry name" value="Terpenoid_cyclase/PrenylTrfase"/>
</dbReference>
<proteinExistence type="predicted"/>
<accession>A0ABN6UAU1</accession>
<keyword evidence="2" id="KW-1185">Reference proteome</keyword>
<sequence length="134" mass="14319">MLCADPARWRALATIDAADASMASSAEWAVVLDSLLVLAIRRYDLDALATLLLGCAQLGLAQRPIPTRATGFLLAQQQVDGGFGSVPGSEEPSDTATRIALTRHCVSALQRIFEPQDSRMRKNPSSRSPSPAMP</sequence>
<dbReference type="Gene3D" id="1.50.10.20">
    <property type="match status" value="1"/>
</dbReference>
<name>A0ABN6UAU1_9NOCA</name>
<evidence type="ECO:0000313" key="1">
    <source>
        <dbReference type="EMBL" id="BDU02279.1"/>
    </source>
</evidence>
<evidence type="ECO:0000313" key="2">
    <source>
        <dbReference type="Proteomes" id="UP001317870"/>
    </source>
</evidence>
<dbReference type="EMBL" id="AP026978">
    <property type="protein sequence ID" value="BDU02279.1"/>
    <property type="molecule type" value="Genomic_DNA"/>
</dbReference>
<protein>
    <recommendedName>
        <fullName evidence="3">Squalene cyclase C-terminal domain-containing protein</fullName>
    </recommendedName>
</protein>
<reference evidence="1 2" key="1">
    <citation type="submission" date="2022-11" db="EMBL/GenBank/DDBJ databases">
        <title>Genome Sequencing of Nocardia sp. ON39_IFM12276 and assembly.</title>
        <authorList>
            <person name="Shimojima M."/>
            <person name="Toyokawa M."/>
            <person name="Uesaka K."/>
        </authorList>
    </citation>
    <scope>NUCLEOTIDE SEQUENCE [LARGE SCALE GENOMIC DNA]</scope>
    <source>
        <strain evidence="1 2">IFM 12276</strain>
    </source>
</reference>
<dbReference type="Proteomes" id="UP001317870">
    <property type="component" value="Chromosome"/>
</dbReference>
<evidence type="ECO:0008006" key="3">
    <source>
        <dbReference type="Google" id="ProtNLM"/>
    </source>
</evidence>
<gene>
    <name evidence="1" type="ORF">IFM12276_53070</name>
</gene>